<protein>
    <submittedName>
        <fullName evidence="4">Uncharacterized protein</fullName>
    </submittedName>
</protein>
<dbReference type="PANTHER" id="PTHR11216">
    <property type="entry name" value="EH DOMAIN"/>
    <property type="match status" value="1"/>
</dbReference>
<evidence type="ECO:0000256" key="1">
    <source>
        <dbReference type="SAM" id="MobiDB-lite"/>
    </source>
</evidence>
<comment type="caution">
    <text evidence="4">The sequence shown here is derived from an EMBL/GenBank/DDBJ whole genome shotgun (WGS) entry which is preliminary data.</text>
</comment>
<reference evidence="4" key="2">
    <citation type="submission" date="2021-02" db="EMBL/GenBank/DDBJ databases">
        <authorList>
            <person name="Kimball J.A."/>
            <person name="Haas M.W."/>
            <person name="Macchietto M."/>
            <person name="Kono T."/>
            <person name="Duquette J."/>
            <person name="Shao M."/>
        </authorList>
    </citation>
    <scope>NUCLEOTIDE SEQUENCE</scope>
    <source>
        <tissue evidence="4">Fresh leaf tissue</tissue>
    </source>
</reference>
<dbReference type="GO" id="GO:0005737">
    <property type="term" value="C:cytoplasm"/>
    <property type="evidence" value="ECO:0007669"/>
    <property type="project" value="TreeGrafter"/>
</dbReference>
<dbReference type="CDD" id="cd00052">
    <property type="entry name" value="EH"/>
    <property type="match status" value="1"/>
</dbReference>
<keyword evidence="5" id="KW-1185">Reference proteome</keyword>
<evidence type="ECO:0000313" key="5">
    <source>
        <dbReference type="Proteomes" id="UP000729402"/>
    </source>
</evidence>
<dbReference type="InterPro" id="IPR002048">
    <property type="entry name" value="EF_hand_dom"/>
</dbReference>
<dbReference type="PROSITE" id="PS50031">
    <property type="entry name" value="EH"/>
    <property type="match status" value="1"/>
</dbReference>
<dbReference type="PROSITE" id="PS50222">
    <property type="entry name" value="EF_HAND_2"/>
    <property type="match status" value="1"/>
</dbReference>
<reference evidence="4" key="1">
    <citation type="journal article" date="2021" name="bioRxiv">
        <title>Whole Genome Assembly and Annotation of Northern Wild Rice, Zizania palustris L., Supports a Whole Genome Duplication in the Zizania Genus.</title>
        <authorList>
            <person name="Haas M."/>
            <person name="Kono T."/>
            <person name="Macchietto M."/>
            <person name="Millas R."/>
            <person name="McGilp L."/>
            <person name="Shao M."/>
            <person name="Duquette J."/>
            <person name="Hirsch C.N."/>
            <person name="Kimball J."/>
        </authorList>
    </citation>
    <scope>NUCLEOTIDE SEQUENCE</scope>
    <source>
        <tissue evidence="4">Fresh leaf tissue</tissue>
    </source>
</reference>
<evidence type="ECO:0000259" key="3">
    <source>
        <dbReference type="PROSITE" id="PS50222"/>
    </source>
</evidence>
<dbReference type="Proteomes" id="UP000729402">
    <property type="component" value="Unassembled WGS sequence"/>
</dbReference>
<evidence type="ECO:0000259" key="2">
    <source>
        <dbReference type="PROSITE" id="PS50031"/>
    </source>
</evidence>
<organism evidence="4 5">
    <name type="scientific">Zizania palustris</name>
    <name type="common">Northern wild rice</name>
    <dbReference type="NCBI Taxonomy" id="103762"/>
    <lineage>
        <taxon>Eukaryota</taxon>
        <taxon>Viridiplantae</taxon>
        <taxon>Streptophyta</taxon>
        <taxon>Embryophyta</taxon>
        <taxon>Tracheophyta</taxon>
        <taxon>Spermatophyta</taxon>
        <taxon>Magnoliopsida</taxon>
        <taxon>Liliopsida</taxon>
        <taxon>Poales</taxon>
        <taxon>Poaceae</taxon>
        <taxon>BOP clade</taxon>
        <taxon>Oryzoideae</taxon>
        <taxon>Oryzeae</taxon>
        <taxon>Zizaniinae</taxon>
        <taxon>Zizania</taxon>
    </lineage>
</organism>
<dbReference type="SMART" id="SM00027">
    <property type="entry name" value="EH"/>
    <property type="match status" value="1"/>
</dbReference>
<dbReference type="Pfam" id="PF12763">
    <property type="entry name" value="EH"/>
    <property type="match status" value="1"/>
</dbReference>
<dbReference type="GO" id="GO:0016197">
    <property type="term" value="P:endosomal transport"/>
    <property type="evidence" value="ECO:0007669"/>
    <property type="project" value="TreeGrafter"/>
</dbReference>
<dbReference type="GO" id="GO:0006897">
    <property type="term" value="P:endocytosis"/>
    <property type="evidence" value="ECO:0007669"/>
    <property type="project" value="TreeGrafter"/>
</dbReference>
<accession>A0A8J5T777</accession>
<dbReference type="PANTHER" id="PTHR11216:SF175">
    <property type="entry name" value="OS06G0728600 PROTEIN"/>
    <property type="match status" value="1"/>
</dbReference>
<dbReference type="InterPro" id="IPR000261">
    <property type="entry name" value="EH_dom"/>
</dbReference>
<evidence type="ECO:0000313" key="4">
    <source>
        <dbReference type="EMBL" id="KAG8074543.1"/>
    </source>
</evidence>
<dbReference type="GO" id="GO:0005509">
    <property type="term" value="F:calcium ion binding"/>
    <property type="evidence" value="ECO:0007669"/>
    <property type="project" value="InterPro"/>
</dbReference>
<feature type="domain" description="EF-hand" evidence="3">
    <location>
        <begin position="1"/>
        <end position="35"/>
    </location>
</feature>
<proteinExistence type="predicted"/>
<dbReference type="EMBL" id="JAAALK010000283">
    <property type="protein sequence ID" value="KAG8074543.1"/>
    <property type="molecule type" value="Genomic_DNA"/>
</dbReference>
<name>A0A8J5T777_ZIZPA</name>
<feature type="compositionally biased region" description="Polar residues" evidence="1">
    <location>
        <begin position="107"/>
        <end position="116"/>
    </location>
</feature>
<feature type="region of interest" description="Disordered" evidence="1">
    <location>
        <begin position="94"/>
        <end position="126"/>
    </location>
</feature>
<gene>
    <name evidence="4" type="ORF">GUJ93_ZPchr0006g41181</name>
</gene>
<dbReference type="OrthoDB" id="524326at2759"/>
<dbReference type="AlphaFoldDB" id="A0A8J5T777"/>
<feature type="domain" description="EH" evidence="2">
    <location>
        <begin position="1"/>
        <end position="91"/>
    </location>
</feature>
<dbReference type="InterPro" id="IPR018247">
    <property type="entry name" value="EF_Hand_1_Ca_BS"/>
</dbReference>
<dbReference type="PROSITE" id="PS00018">
    <property type="entry name" value="EF_HAND_1"/>
    <property type="match status" value="1"/>
</dbReference>
<sequence>MEAPFDAYFRAADLDRDGRISGQEAVAFFKASGLPQPVVAQIWTYADKNRTGFLGCEDFYNAVRLVTVAQSGRELTPAIVRSALCAPAASKIPAPRMNVQTPGPHASSVTSPSHPTQAPGPAPFVT</sequence>
<dbReference type="GO" id="GO:0005886">
    <property type="term" value="C:plasma membrane"/>
    <property type="evidence" value="ECO:0007669"/>
    <property type="project" value="TreeGrafter"/>
</dbReference>